<evidence type="ECO:0000259" key="10">
    <source>
        <dbReference type="Pfam" id="PF08544"/>
    </source>
</evidence>
<dbReference type="PROSITE" id="PS00106">
    <property type="entry name" value="GALACTOKINASE"/>
    <property type="match status" value="1"/>
</dbReference>
<dbReference type="FunFam" id="3.30.70.890:FF:000001">
    <property type="entry name" value="Galactokinase"/>
    <property type="match status" value="1"/>
</dbReference>
<evidence type="ECO:0000256" key="7">
    <source>
        <dbReference type="ARBA" id="ARBA00022842"/>
    </source>
</evidence>
<evidence type="ECO:0000259" key="9">
    <source>
        <dbReference type="Pfam" id="PF00288"/>
    </source>
</evidence>
<keyword evidence="2" id="KW-0808">Transferase</keyword>
<proteinExistence type="inferred from homology"/>
<dbReference type="Gene3D" id="3.30.70.890">
    <property type="entry name" value="GHMP kinase, C-terminal domain"/>
    <property type="match status" value="1"/>
</dbReference>
<keyword evidence="7" id="KW-0460">Magnesium</keyword>
<dbReference type="NCBIfam" id="TIGR00131">
    <property type="entry name" value="gal_kin"/>
    <property type="match status" value="1"/>
</dbReference>
<dbReference type="GO" id="GO:0005829">
    <property type="term" value="C:cytosol"/>
    <property type="evidence" value="ECO:0007669"/>
    <property type="project" value="TreeGrafter"/>
</dbReference>
<keyword evidence="5" id="KW-0418">Kinase</keyword>
<comment type="similarity">
    <text evidence="1">Belongs to the GHMP kinase family. GalK subfamily.</text>
</comment>
<dbReference type="InterPro" id="IPR000705">
    <property type="entry name" value="Galactokinase"/>
</dbReference>
<dbReference type="GO" id="GO:0006012">
    <property type="term" value="P:galactose metabolic process"/>
    <property type="evidence" value="ECO:0007669"/>
    <property type="project" value="InterPro"/>
</dbReference>
<dbReference type="InterPro" id="IPR020568">
    <property type="entry name" value="Ribosomal_Su5_D2-typ_SF"/>
</dbReference>
<evidence type="ECO:0008006" key="14">
    <source>
        <dbReference type="Google" id="ProtNLM"/>
    </source>
</evidence>
<feature type="domain" description="GHMP kinase C-terminal" evidence="10">
    <location>
        <begin position="309"/>
        <end position="388"/>
    </location>
</feature>
<dbReference type="InterPro" id="IPR006203">
    <property type="entry name" value="GHMP_knse_ATP-bd_CS"/>
</dbReference>
<name>A0A813M049_9BILA</name>
<organism evidence="12 13">
    <name type="scientific">Brachionus calyciflorus</name>
    <dbReference type="NCBI Taxonomy" id="104777"/>
    <lineage>
        <taxon>Eukaryota</taxon>
        <taxon>Metazoa</taxon>
        <taxon>Spiralia</taxon>
        <taxon>Gnathifera</taxon>
        <taxon>Rotifera</taxon>
        <taxon>Eurotatoria</taxon>
        <taxon>Monogononta</taxon>
        <taxon>Pseudotrocha</taxon>
        <taxon>Ploima</taxon>
        <taxon>Brachionidae</taxon>
        <taxon>Brachionus</taxon>
    </lineage>
</organism>
<feature type="domain" description="GHMP kinase N-terminal" evidence="9">
    <location>
        <begin position="124"/>
        <end position="208"/>
    </location>
</feature>
<reference evidence="12" key="1">
    <citation type="submission" date="2021-02" db="EMBL/GenBank/DDBJ databases">
        <authorList>
            <person name="Nowell W R."/>
        </authorList>
    </citation>
    <scope>NUCLEOTIDE SEQUENCE</scope>
    <source>
        <strain evidence="12">Ploen Becks lab</strain>
    </source>
</reference>
<comment type="caution">
    <text evidence="12">The sequence shown here is derived from an EMBL/GenBank/DDBJ whole genome shotgun (WGS) entry which is preliminary data.</text>
</comment>
<dbReference type="GO" id="GO:0046872">
    <property type="term" value="F:metal ion binding"/>
    <property type="evidence" value="ECO:0007669"/>
    <property type="project" value="UniProtKB-KW"/>
</dbReference>
<dbReference type="Pfam" id="PF00288">
    <property type="entry name" value="GHMP_kinases_N"/>
    <property type="match status" value="1"/>
</dbReference>
<dbReference type="Proteomes" id="UP000663879">
    <property type="component" value="Unassembled WGS sequence"/>
</dbReference>
<gene>
    <name evidence="12" type="ORF">OXX778_LOCUS19</name>
</gene>
<keyword evidence="6" id="KW-0067">ATP-binding</keyword>
<keyword evidence="13" id="KW-1185">Reference proteome</keyword>
<dbReference type="GO" id="GO:0004335">
    <property type="term" value="F:galactokinase activity"/>
    <property type="evidence" value="ECO:0007669"/>
    <property type="project" value="InterPro"/>
</dbReference>
<keyword evidence="3" id="KW-0479">Metal-binding</keyword>
<evidence type="ECO:0000256" key="3">
    <source>
        <dbReference type="ARBA" id="ARBA00022723"/>
    </source>
</evidence>
<keyword evidence="4" id="KW-0547">Nucleotide-binding</keyword>
<evidence type="ECO:0000256" key="5">
    <source>
        <dbReference type="ARBA" id="ARBA00022777"/>
    </source>
</evidence>
<dbReference type="SUPFAM" id="SSF55060">
    <property type="entry name" value="GHMP Kinase, C-terminal domain"/>
    <property type="match status" value="1"/>
</dbReference>
<dbReference type="InterPro" id="IPR014721">
    <property type="entry name" value="Ribsml_uS5_D2-typ_fold_subgr"/>
</dbReference>
<evidence type="ECO:0000313" key="13">
    <source>
        <dbReference type="Proteomes" id="UP000663879"/>
    </source>
</evidence>
<feature type="domain" description="Galactokinase N-terminal" evidence="11">
    <location>
        <begin position="28"/>
        <end position="77"/>
    </location>
</feature>
<dbReference type="InterPro" id="IPR013750">
    <property type="entry name" value="GHMP_kinase_C_dom"/>
</dbReference>
<dbReference type="GO" id="GO:0005524">
    <property type="term" value="F:ATP binding"/>
    <property type="evidence" value="ECO:0007669"/>
    <property type="project" value="UniProtKB-KW"/>
</dbReference>
<dbReference type="SUPFAM" id="SSF54211">
    <property type="entry name" value="Ribosomal protein S5 domain 2-like"/>
    <property type="match status" value="1"/>
</dbReference>
<evidence type="ECO:0000256" key="4">
    <source>
        <dbReference type="ARBA" id="ARBA00022741"/>
    </source>
</evidence>
<dbReference type="Pfam" id="PF10509">
    <property type="entry name" value="GalKase_gal_bdg"/>
    <property type="match status" value="1"/>
</dbReference>
<dbReference type="PRINTS" id="PR00473">
    <property type="entry name" value="GALCTOKINASE"/>
</dbReference>
<dbReference type="InterPro" id="IPR036554">
    <property type="entry name" value="GHMP_kinase_C_sf"/>
</dbReference>
<dbReference type="InterPro" id="IPR019741">
    <property type="entry name" value="Galactokinase_CS"/>
</dbReference>
<keyword evidence="8" id="KW-0119">Carbohydrate metabolism</keyword>
<dbReference type="PANTHER" id="PTHR10457:SF7">
    <property type="entry name" value="GALACTOKINASE-RELATED"/>
    <property type="match status" value="1"/>
</dbReference>
<dbReference type="AlphaFoldDB" id="A0A813M049"/>
<evidence type="ECO:0000313" key="12">
    <source>
        <dbReference type="EMBL" id="CAF0702846.1"/>
    </source>
</evidence>
<sequence>MNAEYLALYDKQSKYIDELNQNLLDCTKEFEQTFGSNQELISVCAPGRVNLIGEHIDYNDGFVLPMAIPLYTVIVGARNNSDQNNNQNKLCRVKSLESSLGENNLIEFSLNDLKKRDRSENWANYIIGVVANFEGNAEPFDIVIKSNVPLGSGLSSSAALEVSVYTFIENLTNQFSAKEKKALCCQKAEHIYASVPCGIMDQFISSMGQEGHALLIDCRSYESKAYPIKDPDTSILVINSNVKHQLEGSEYSSRRKQCEDVARIIGKKSLRDASMQDLEDKKSQIDDESYRRARHAITEIARTIDASNALESNNLVLFGQLMNLSHDSLRDDFNVSCAELDSLVNIARQSNGVLGSRMTGGGFGGCTVTLVKTEHVNEVIENVKKNYKGTASFYVCKPCEGARKI</sequence>
<dbReference type="PIRSF" id="PIRSF000530">
    <property type="entry name" value="Galactokinase"/>
    <property type="match status" value="1"/>
</dbReference>
<dbReference type="PROSITE" id="PS00627">
    <property type="entry name" value="GHMP_KINASES_ATP"/>
    <property type="match status" value="1"/>
</dbReference>
<evidence type="ECO:0000256" key="1">
    <source>
        <dbReference type="ARBA" id="ARBA00006566"/>
    </source>
</evidence>
<dbReference type="InterPro" id="IPR006204">
    <property type="entry name" value="GHMP_kinase_N_dom"/>
</dbReference>
<dbReference type="OrthoDB" id="275179at2759"/>
<accession>A0A813M049</accession>
<evidence type="ECO:0000256" key="8">
    <source>
        <dbReference type="ARBA" id="ARBA00023277"/>
    </source>
</evidence>
<dbReference type="InterPro" id="IPR019539">
    <property type="entry name" value="GalKase_N"/>
</dbReference>
<dbReference type="Gene3D" id="3.30.230.10">
    <property type="match status" value="1"/>
</dbReference>
<dbReference type="FunFam" id="3.30.230.10:FF:000040">
    <property type="entry name" value="Galactokinase 1"/>
    <property type="match status" value="1"/>
</dbReference>
<dbReference type="Pfam" id="PF08544">
    <property type="entry name" value="GHMP_kinases_C"/>
    <property type="match status" value="1"/>
</dbReference>
<evidence type="ECO:0000256" key="2">
    <source>
        <dbReference type="ARBA" id="ARBA00022679"/>
    </source>
</evidence>
<dbReference type="PANTHER" id="PTHR10457">
    <property type="entry name" value="MEVALONATE KINASE/GALACTOKINASE"/>
    <property type="match status" value="1"/>
</dbReference>
<protein>
    <recommendedName>
        <fullName evidence="14">Galactokinase</fullName>
    </recommendedName>
</protein>
<evidence type="ECO:0000259" key="11">
    <source>
        <dbReference type="Pfam" id="PF10509"/>
    </source>
</evidence>
<dbReference type="PRINTS" id="PR00959">
    <property type="entry name" value="MEVGALKINASE"/>
</dbReference>
<evidence type="ECO:0000256" key="6">
    <source>
        <dbReference type="ARBA" id="ARBA00022840"/>
    </source>
</evidence>
<dbReference type="EMBL" id="CAJNOC010000001">
    <property type="protein sequence ID" value="CAF0702846.1"/>
    <property type="molecule type" value="Genomic_DNA"/>
</dbReference>
<dbReference type="InterPro" id="IPR006206">
    <property type="entry name" value="Mevalonate/galactokinase"/>
</dbReference>